<dbReference type="HOGENOM" id="CLU_1979410_0_0_5"/>
<dbReference type="STRING" id="402881.Plav_0487"/>
<dbReference type="RefSeq" id="WP_011995401.1">
    <property type="nucleotide sequence ID" value="NC_009719.1"/>
</dbReference>
<dbReference type="EMBL" id="CP000774">
    <property type="protein sequence ID" value="ABS62110.1"/>
    <property type="molecule type" value="Genomic_DNA"/>
</dbReference>
<dbReference type="Proteomes" id="UP000006377">
    <property type="component" value="Chromosome"/>
</dbReference>
<keyword evidence="4" id="KW-1185">Reference proteome</keyword>
<feature type="signal peptide" evidence="2">
    <location>
        <begin position="1"/>
        <end position="26"/>
    </location>
</feature>
<reference evidence="3 4" key="1">
    <citation type="journal article" date="2011" name="Stand. Genomic Sci.">
        <title>Complete genome sequence of Parvibaculum lavamentivorans type strain (DS-1(T)).</title>
        <authorList>
            <person name="Schleheck D."/>
            <person name="Weiss M."/>
            <person name="Pitluck S."/>
            <person name="Bruce D."/>
            <person name="Land M.L."/>
            <person name="Han S."/>
            <person name="Saunders E."/>
            <person name="Tapia R."/>
            <person name="Detter C."/>
            <person name="Brettin T."/>
            <person name="Han J."/>
            <person name="Woyke T."/>
            <person name="Goodwin L."/>
            <person name="Pennacchio L."/>
            <person name="Nolan M."/>
            <person name="Cook A.M."/>
            <person name="Kjelleberg S."/>
            <person name="Thomas T."/>
        </authorList>
    </citation>
    <scope>NUCLEOTIDE SEQUENCE [LARGE SCALE GENOMIC DNA]</scope>
    <source>
        <strain evidence="4">DS-1 / DSM 13023 / NCIMB 13966</strain>
    </source>
</reference>
<feature type="chain" id="PRO_5002709546" evidence="2">
    <location>
        <begin position="27"/>
        <end position="126"/>
    </location>
</feature>
<sequence>MARMATLLAVSAACFHAFAGAGPALAACEAGGLLNTCLDEPFSPGAGAEENYQRLDGGSYGGRPMDETKQKTITIGDTTVTLGQTEETAQPWNAFNQKTAEETLPREDRPRGTDPLKTQCYADGCY</sequence>
<feature type="compositionally biased region" description="Basic and acidic residues" evidence="1">
    <location>
        <begin position="99"/>
        <end position="114"/>
    </location>
</feature>
<proteinExistence type="predicted"/>
<protein>
    <submittedName>
        <fullName evidence="3">Uncharacterized protein</fullName>
    </submittedName>
</protein>
<dbReference type="AlphaFoldDB" id="A7HQC7"/>
<evidence type="ECO:0000256" key="2">
    <source>
        <dbReference type="SAM" id="SignalP"/>
    </source>
</evidence>
<feature type="region of interest" description="Disordered" evidence="1">
    <location>
        <begin position="45"/>
        <end position="67"/>
    </location>
</feature>
<accession>A7HQC7</accession>
<name>A7HQC7_PARL1</name>
<feature type="region of interest" description="Disordered" evidence="1">
    <location>
        <begin position="96"/>
        <end position="116"/>
    </location>
</feature>
<keyword evidence="2" id="KW-0732">Signal</keyword>
<evidence type="ECO:0000313" key="4">
    <source>
        <dbReference type="Proteomes" id="UP000006377"/>
    </source>
</evidence>
<dbReference type="PROSITE" id="PS51257">
    <property type="entry name" value="PROKAR_LIPOPROTEIN"/>
    <property type="match status" value="1"/>
</dbReference>
<evidence type="ECO:0000256" key="1">
    <source>
        <dbReference type="SAM" id="MobiDB-lite"/>
    </source>
</evidence>
<gene>
    <name evidence="3" type="ordered locus">Plav_0487</name>
</gene>
<evidence type="ECO:0000313" key="3">
    <source>
        <dbReference type="EMBL" id="ABS62110.1"/>
    </source>
</evidence>
<dbReference type="KEGG" id="pla:Plav_0487"/>
<organism evidence="3 4">
    <name type="scientific">Parvibaculum lavamentivorans (strain DS-1 / DSM 13023 / NCIMB 13966)</name>
    <dbReference type="NCBI Taxonomy" id="402881"/>
    <lineage>
        <taxon>Bacteria</taxon>
        <taxon>Pseudomonadati</taxon>
        <taxon>Pseudomonadota</taxon>
        <taxon>Alphaproteobacteria</taxon>
        <taxon>Hyphomicrobiales</taxon>
        <taxon>Parvibaculaceae</taxon>
        <taxon>Parvibaculum</taxon>
    </lineage>
</organism>